<sequence>MPFTLAHPSAVVFIKNRYLNLFGLILGSMAPDFIYFLLFNPSSNLGHTFIGFIILNLPICFLLNYLIFKFVKDAFIINLPTFISKYYIYLLNYTNDIKSFKEAIVFTYSCIIGMLTHVIWDACTHKTGYFVIHINFLRNKIDILGLQIHIFKIIQHSSTVIGFFILILYLYSIRKLSNKNLNKINNKFRYHIIAIIFQILTIIFSYMIFNSFGIGRIVVTFINGLFIGYLISSIIYKYSFK</sequence>
<keyword evidence="3" id="KW-1185">Reference proteome</keyword>
<dbReference type="Pfam" id="PF13803">
    <property type="entry name" value="DUF4184"/>
    <property type="match status" value="1"/>
</dbReference>
<protein>
    <submittedName>
        <fullName evidence="2">DUF4184 family protein</fullName>
    </submittedName>
</protein>
<feature type="transmembrane region" description="Helical" evidence="1">
    <location>
        <begin position="153"/>
        <end position="171"/>
    </location>
</feature>
<evidence type="ECO:0000313" key="3">
    <source>
        <dbReference type="Proteomes" id="UP001400965"/>
    </source>
</evidence>
<organism evidence="2 3">
    <name type="scientific">Paraclostridium tenue</name>
    <dbReference type="NCBI Taxonomy" id="1737"/>
    <lineage>
        <taxon>Bacteria</taxon>
        <taxon>Bacillati</taxon>
        <taxon>Bacillota</taxon>
        <taxon>Clostridia</taxon>
        <taxon>Peptostreptococcales</taxon>
        <taxon>Peptostreptococcaceae</taxon>
        <taxon>Paraclostridium</taxon>
    </lineage>
</organism>
<reference evidence="2 3" key="1">
    <citation type="journal article" date="2019" name="Int. J. Syst. Evol. Microbiol.">
        <title>The Global Catalogue of Microorganisms (GCM) 10K type strain sequencing project: providing services to taxonomists for standard genome sequencing and annotation.</title>
        <authorList>
            <consortium name="The Broad Institute Genomics Platform"/>
            <consortium name="The Broad Institute Genome Sequencing Center for Infectious Disease"/>
            <person name="Wu L."/>
            <person name="Ma J."/>
        </authorList>
    </citation>
    <scope>NUCLEOTIDE SEQUENCE [LARGE SCALE GENOMIC DNA]</scope>
    <source>
        <strain evidence="2 3">JCM 6486</strain>
    </source>
</reference>
<feature type="transmembrane region" description="Helical" evidence="1">
    <location>
        <begin position="103"/>
        <end position="120"/>
    </location>
</feature>
<proteinExistence type="predicted"/>
<dbReference type="RefSeq" id="WP_346046218.1">
    <property type="nucleotide sequence ID" value="NZ_BAAACP010000016.1"/>
</dbReference>
<name>A0ABN1M885_9FIRM</name>
<dbReference type="InterPro" id="IPR025238">
    <property type="entry name" value="DUF4184"/>
</dbReference>
<accession>A0ABN1M885</accession>
<dbReference type="Proteomes" id="UP001400965">
    <property type="component" value="Unassembled WGS sequence"/>
</dbReference>
<comment type="caution">
    <text evidence="2">The sequence shown here is derived from an EMBL/GenBank/DDBJ whole genome shotgun (WGS) entry which is preliminary data.</text>
</comment>
<gene>
    <name evidence="2" type="ORF">GCM10008917_23410</name>
</gene>
<keyword evidence="1" id="KW-0812">Transmembrane</keyword>
<feature type="transmembrane region" description="Helical" evidence="1">
    <location>
        <begin position="215"/>
        <end position="236"/>
    </location>
</feature>
<feature type="transmembrane region" description="Helical" evidence="1">
    <location>
        <begin position="49"/>
        <end position="68"/>
    </location>
</feature>
<evidence type="ECO:0000313" key="2">
    <source>
        <dbReference type="EMBL" id="GAA0865543.1"/>
    </source>
</evidence>
<dbReference type="EMBL" id="BAAACP010000016">
    <property type="protein sequence ID" value="GAA0865543.1"/>
    <property type="molecule type" value="Genomic_DNA"/>
</dbReference>
<keyword evidence="1" id="KW-1133">Transmembrane helix</keyword>
<feature type="transmembrane region" description="Helical" evidence="1">
    <location>
        <begin position="192"/>
        <end position="209"/>
    </location>
</feature>
<keyword evidence="1" id="KW-0472">Membrane</keyword>
<evidence type="ECO:0000256" key="1">
    <source>
        <dbReference type="SAM" id="Phobius"/>
    </source>
</evidence>
<feature type="transmembrane region" description="Helical" evidence="1">
    <location>
        <begin position="18"/>
        <end position="37"/>
    </location>
</feature>